<protein>
    <submittedName>
        <fullName evidence="1">Uncharacterized protein</fullName>
    </submittedName>
</protein>
<gene>
    <name evidence="1" type="primary">A05p022060.1_BraROA</name>
    <name evidence="1" type="ORF">IGI04_018975</name>
</gene>
<comment type="caution">
    <text evidence="1">The sequence shown here is derived from an EMBL/GenBank/DDBJ whole genome shotgun (WGS) entry which is preliminary data.</text>
</comment>
<accession>A0ABQ7MHZ2</accession>
<dbReference type="Proteomes" id="UP000823674">
    <property type="component" value="Chromosome A05"/>
</dbReference>
<name>A0ABQ7MHZ2_BRACM</name>
<reference evidence="1 2" key="1">
    <citation type="submission" date="2021-03" db="EMBL/GenBank/DDBJ databases">
        <authorList>
            <person name="King G.J."/>
            <person name="Bancroft I."/>
            <person name="Baten A."/>
            <person name="Bloomfield J."/>
            <person name="Borpatragohain P."/>
            <person name="He Z."/>
            <person name="Irish N."/>
            <person name="Irwin J."/>
            <person name="Liu K."/>
            <person name="Mauleon R.P."/>
            <person name="Moore J."/>
            <person name="Morris R."/>
            <person name="Ostergaard L."/>
            <person name="Wang B."/>
            <person name="Wells R."/>
        </authorList>
    </citation>
    <scope>NUCLEOTIDE SEQUENCE [LARGE SCALE GENOMIC DNA]</scope>
    <source>
        <strain evidence="1">R-o-18</strain>
        <tissue evidence="1">Leaf</tissue>
    </source>
</reference>
<keyword evidence="2" id="KW-1185">Reference proteome</keyword>
<evidence type="ECO:0000313" key="1">
    <source>
        <dbReference type="EMBL" id="KAG5397161.1"/>
    </source>
</evidence>
<evidence type="ECO:0000313" key="2">
    <source>
        <dbReference type="Proteomes" id="UP000823674"/>
    </source>
</evidence>
<organism evidence="1 2">
    <name type="scientific">Brassica rapa subsp. trilocularis</name>
    <dbReference type="NCBI Taxonomy" id="1813537"/>
    <lineage>
        <taxon>Eukaryota</taxon>
        <taxon>Viridiplantae</taxon>
        <taxon>Streptophyta</taxon>
        <taxon>Embryophyta</taxon>
        <taxon>Tracheophyta</taxon>
        <taxon>Spermatophyta</taxon>
        <taxon>Magnoliopsida</taxon>
        <taxon>eudicotyledons</taxon>
        <taxon>Gunneridae</taxon>
        <taxon>Pentapetalae</taxon>
        <taxon>rosids</taxon>
        <taxon>malvids</taxon>
        <taxon>Brassicales</taxon>
        <taxon>Brassicaceae</taxon>
        <taxon>Brassiceae</taxon>
        <taxon>Brassica</taxon>
    </lineage>
</organism>
<sequence length="178" mass="19460">MEGNLIKTSTEPGSVGTGFDVVSNLLNELNNYPVSLEHFNLVGVSGKDNGKVENWLEAEESSEDLRGNWEKVSGVRMKKEPLNADLDGSVVPSATSDSITDLDDNKNRVEELEEGELLPDMEQVPEEKVANHAPKAPKGVANKAMKHGAKSTFKTVIRTKELKFVKATTSKKVPSRKL</sequence>
<dbReference type="EMBL" id="JADBGQ010000005">
    <property type="protein sequence ID" value="KAG5397161.1"/>
    <property type="molecule type" value="Genomic_DNA"/>
</dbReference>
<proteinExistence type="predicted"/>